<accession>A0A0R1HIV8</accession>
<protein>
    <submittedName>
        <fullName evidence="2">HD superfamily hydrolase</fullName>
    </submittedName>
</protein>
<comment type="caution">
    <text evidence="2">The sequence shown here is derived from an EMBL/GenBank/DDBJ whole genome shotgun (WGS) entry which is preliminary data.</text>
</comment>
<dbReference type="PANTHER" id="PTHR33594">
    <property type="entry name" value="SUPERFAMILY HYDROLASE, PUTATIVE (AFU_ORTHOLOGUE AFUA_1G03035)-RELATED"/>
    <property type="match status" value="1"/>
</dbReference>
<dbReference type="OrthoDB" id="9797344at2"/>
<evidence type="ECO:0000313" key="3">
    <source>
        <dbReference type="Proteomes" id="UP000051450"/>
    </source>
</evidence>
<reference evidence="2 3" key="1">
    <citation type="journal article" date="2015" name="Genome Announc.">
        <title>Expanding the biotechnology potential of lactobacilli through comparative genomics of 213 strains and associated genera.</title>
        <authorList>
            <person name="Sun Z."/>
            <person name="Harris H.M."/>
            <person name="McCann A."/>
            <person name="Guo C."/>
            <person name="Argimon S."/>
            <person name="Zhang W."/>
            <person name="Yang X."/>
            <person name="Jeffery I.B."/>
            <person name="Cooney J.C."/>
            <person name="Kagawa T.F."/>
            <person name="Liu W."/>
            <person name="Song Y."/>
            <person name="Salvetti E."/>
            <person name="Wrobel A."/>
            <person name="Rasinkangas P."/>
            <person name="Parkhill J."/>
            <person name="Rea M.C."/>
            <person name="O'Sullivan O."/>
            <person name="Ritari J."/>
            <person name="Douillard F.P."/>
            <person name="Paul Ross R."/>
            <person name="Yang R."/>
            <person name="Briner A.E."/>
            <person name="Felis G.E."/>
            <person name="de Vos W.M."/>
            <person name="Barrangou R."/>
            <person name="Klaenhammer T.R."/>
            <person name="Caufield P.W."/>
            <person name="Cui Y."/>
            <person name="Zhang H."/>
            <person name="O'Toole P.W."/>
        </authorList>
    </citation>
    <scope>NUCLEOTIDE SEQUENCE [LARGE SCALE GENOMIC DNA]</scope>
    <source>
        <strain evidence="2 3">DSM 15638</strain>
    </source>
</reference>
<dbReference type="Gene3D" id="1.20.58.1910">
    <property type="match status" value="1"/>
</dbReference>
<dbReference type="Gene3D" id="1.10.472.50">
    <property type="entry name" value="HD-domain/PDEase-like"/>
    <property type="match status" value="1"/>
</dbReference>
<dbReference type="RefSeq" id="WP_057973532.1">
    <property type="nucleotide sequence ID" value="NZ_AZDI01000001.1"/>
</dbReference>
<name>A0A0R1HIV8_9LACO</name>
<keyword evidence="3" id="KW-1185">Reference proteome</keyword>
<evidence type="ECO:0000313" key="2">
    <source>
        <dbReference type="EMBL" id="KRK46589.1"/>
    </source>
</evidence>
<organism evidence="2 3">
    <name type="scientific">Dellaglioa algida DSM 15638</name>
    <dbReference type="NCBI Taxonomy" id="1423719"/>
    <lineage>
        <taxon>Bacteria</taxon>
        <taxon>Bacillati</taxon>
        <taxon>Bacillota</taxon>
        <taxon>Bacilli</taxon>
        <taxon>Lactobacillales</taxon>
        <taxon>Lactobacillaceae</taxon>
        <taxon>Dellaglioa</taxon>
    </lineage>
</organism>
<dbReference type="InterPro" id="IPR003607">
    <property type="entry name" value="HD/PDEase_dom"/>
</dbReference>
<dbReference type="SUPFAM" id="SSF109604">
    <property type="entry name" value="HD-domain/PDEase-like"/>
    <property type="match status" value="1"/>
</dbReference>
<dbReference type="PATRIC" id="fig|1423719.4.peg.215"/>
<keyword evidence="2" id="KW-0378">Hydrolase</keyword>
<dbReference type="AlphaFoldDB" id="A0A0R1HIV8"/>
<dbReference type="Pfam" id="PF01966">
    <property type="entry name" value="HD"/>
    <property type="match status" value="1"/>
</dbReference>
<dbReference type="STRING" id="1423719.FC66_GL000213"/>
<evidence type="ECO:0000259" key="1">
    <source>
        <dbReference type="SMART" id="SM00471"/>
    </source>
</evidence>
<feature type="domain" description="HD/PDEase" evidence="1">
    <location>
        <begin position="22"/>
        <end position="139"/>
    </location>
</feature>
<dbReference type="GO" id="GO:0016787">
    <property type="term" value="F:hydrolase activity"/>
    <property type="evidence" value="ECO:0007669"/>
    <property type="project" value="UniProtKB-KW"/>
</dbReference>
<dbReference type="Proteomes" id="UP000051450">
    <property type="component" value="Unassembled WGS sequence"/>
</dbReference>
<dbReference type="SMART" id="SM00471">
    <property type="entry name" value="HDc"/>
    <property type="match status" value="1"/>
</dbReference>
<dbReference type="EMBL" id="AZDI01000001">
    <property type="protein sequence ID" value="KRK46589.1"/>
    <property type="molecule type" value="Genomic_DNA"/>
</dbReference>
<proteinExistence type="predicted"/>
<dbReference type="InterPro" id="IPR006674">
    <property type="entry name" value="HD_domain"/>
</dbReference>
<dbReference type="PANTHER" id="PTHR33594:SF1">
    <property type="entry name" value="HD_PDEASE DOMAIN-CONTAINING PROTEIN"/>
    <property type="match status" value="1"/>
</dbReference>
<dbReference type="CDD" id="cd00077">
    <property type="entry name" value="HDc"/>
    <property type="match status" value="1"/>
</dbReference>
<gene>
    <name evidence="2" type="ORF">FC66_GL000213</name>
</gene>
<sequence>MNPEEQIQAVKKYAQKKLSADASGHDFAHIERVVANSKTIASELHNIDYLVIVLSGYLHDVVDDKVITNVKEETDNLITFLESIKLSTNQISSILTIIQSISFKKQLSNESITLSQEAKIVQDADRLDAIGAIGIARTFYYGGHVGSKIYDPQHGPRANMSPEEYRNVDNQTVINHFYEKLLTLSDSMKTAPGMRLAKKRHRIMLDFLENFKAEWDGQA</sequence>